<accession>A0A8J2KG39</accession>
<dbReference type="PANTHER" id="PTHR45620">
    <property type="entry name" value="PDF RECEPTOR-LIKE PROTEIN-RELATED"/>
    <property type="match status" value="1"/>
</dbReference>
<evidence type="ECO:0000259" key="1">
    <source>
        <dbReference type="PROSITE" id="PS50227"/>
    </source>
</evidence>
<evidence type="ECO:0000313" key="2">
    <source>
        <dbReference type="EMBL" id="CAG7786000.1"/>
    </source>
</evidence>
<organism evidence="2 3">
    <name type="scientific">Allacma fusca</name>
    <dbReference type="NCBI Taxonomy" id="39272"/>
    <lineage>
        <taxon>Eukaryota</taxon>
        <taxon>Metazoa</taxon>
        <taxon>Ecdysozoa</taxon>
        <taxon>Arthropoda</taxon>
        <taxon>Hexapoda</taxon>
        <taxon>Collembola</taxon>
        <taxon>Symphypleona</taxon>
        <taxon>Sminthuridae</taxon>
        <taxon>Allacma</taxon>
    </lineage>
</organism>
<sequence length="101" mass="11163">EIACLLEALQEPIGNGTFEGPYCNTSWDGLSCWPATPVNHLVEKPCSDLVLPNSFFDGTALQGTAFRFCSNDTTWVQDGFTNYSVCIQELMTAFSHTYSQI</sequence>
<dbReference type="GO" id="GO:0005886">
    <property type="term" value="C:plasma membrane"/>
    <property type="evidence" value="ECO:0007669"/>
    <property type="project" value="TreeGrafter"/>
</dbReference>
<dbReference type="AlphaFoldDB" id="A0A8J2KG39"/>
<feature type="non-terminal residue" evidence="2">
    <location>
        <position position="101"/>
    </location>
</feature>
<dbReference type="GO" id="GO:0007188">
    <property type="term" value="P:adenylate cyclase-modulating G protein-coupled receptor signaling pathway"/>
    <property type="evidence" value="ECO:0007669"/>
    <property type="project" value="TreeGrafter"/>
</dbReference>
<dbReference type="EMBL" id="CAJVCH010308446">
    <property type="protein sequence ID" value="CAG7786000.1"/>
    <property type="molecule type" value="Genomic_DNA"/>
</dbReference>
<evidence type="ECO:0000313" key="3">
    <source>
        <dbReference type="Proteomes" id="UP000708208"/>
    </source>
</evidence>
<feature type="domain" description="G-protein coupled receptors family 2 profile 1" evidence="1">
    <location>
        <begin position="3"/>
        <end position="90"/>
    </location>
</feature>
<gene>
    <name evidence="2" type="ORF">AFUS01_LOCUS24586</name>
</gene>
<comment type="caution">
    <text evidence="2">The sequence shown here is derived from an EMBL/GenBank/DDBJ whole genome shotgun (WGS) entry which is preliminary data.</text>
</comment>
<dbReference type="InterPro" id="IPR050332">
    <property type="entry name" value="GPCR_2"/>
</dbReference>
<feature type="non-terminal residue" evidence="2">
    <location>
        <position position="1"/>
    </location>
</feature>
<dbReference type="InterPro" id="IPR001879">
    <property type="entry name" value="GPCR_2_extracellular_dom"/>
</dbReference>
<dbReference type="Pfam" id="PF02793">
    <property type="entry name" value="HRM"/>
    <property type="match status" value="1"/>
</dbReference>
<reference evidence="2" key="1">
    <citation type="submission" date="2021-06" db="EMBL/GenBank/DDBJ databases">
        <authorList>
            <person name="Hodson N. C."/>
            <person name="Mongue J. A."/>
            <person name="Jaron S. K."/>
        </authorList>
    </citation>
    <scope>NUCLEOTIDE SEQUENCE</scope>
</reference>
<keyword evidence="3" id="KW-1185">Reference proteome</keyword>
<protein>
    <recommendedName>
        <fullName evidence="1">G-protein coupled receptors family 2 profile 1 domain-containing protein</fullName>
    </recommendedName>
</protein>
<dbReference type="PROSITE" id="PS50227">
    <property type="entry name" value="G_PROTEIN_RECEP_F2_3"/>
    <property type="match status" value="1"/>
</dbReference>
<dbReference type="OrthoDB" id="6410719at2759"/>
<dbReference type="SMART" id="SM00008">
    <property type="entry name" value="HormR"/>
    <property type="match status" value="1"/>
</dbReference>
<dbReference type="Proteomes" id="UP000708208">
    <property type="component" value="Unassembled WGS sequence"/>
</dbReference>
<proteinExistence type="predicted"/>
<dbReference type="GO" id="GO:0008528">
    <property type="term" value="F:G protein-coupled peptide receptor activity"/>
    <property type="evidence" value="ECO:0007669"/>
    <property type="project" value="TreeGrafter"/>
</dbReference>
<name>A0A8J2KG39_9HEXA</name>